<protein>
    <submittedName>
        <fullName evidence="2">VOC family protein</fullName>
    </submittedName>
</protein>
<keyword evidence="3" id="KW-1185">Reference proteome</keyword>
<dbReference type="InterPro" id="IPR004360">
    <property type="entry name" value="Glyas_Fos-R_dOase_dom"/>
</dbReference>
<feature type="domain" description="Glyoxalase/fosfomycin resistance/dioxygenase" evidence="1">
    <location>
        <begin position="13"/>
        <end position="135"/>
    </location>
</feature>
<evidence type="ECO:0000313" key="2">
    <source>
        <dbReference type="EMBL" id="KAB2331814.1"/>
    </source>
</evidence>
<name>A0A7V7UUN8_9BACI</name>
<dbReference type="OrthoDB" id="9795306at2"/>
<dbReference type="CDD" id="cd06588">
    <property type="entry name" value="PhnB_like"/>
    <property type="match status" value="1"/>
</dbReference>
<dbReference type="Gene3D" id="3.10.180.10">
    <property type="entry name" value="2,3-Dihydroxybiphenyl 1,2-Dioxygenase, domain 1"/>
    <property type="match status" value="1"/>
</dbReference>
<dbReference type="EMBL" id="WBOT01000004">
    <property type="protein sequence ID" value="KAB2331814.1"/>
    <property type="molecule type" value="Genomic_DNA"/>
</dbReference>
<gene>
    <name evidence="2" type="ORF">F7732_14175</name>
</gene>
<dbReference type="PANTHER" id="PTHR33990">
    <property type="entry name" value="PROTEIN YJDN-RELATED"/>
    <property type="match status" value="1"/>
</dbReference>
<dbReference type="Proteomes" id="UP000441354">
    <property type="component" value="Unassembled WGS sequence"/>
</dbReference>
<dbReference type="PANTHER" id="PTHR33990:SF1">
    <property type="entry name" value="PROTEIN YJDN"/>
    <property type="match status" value="1"/>
</dbReference>
<evidence type="ECO:0000259" key="1">
    <source>
        <dbReference type="Pfam" id="PF00903"/>
    </source>
</evidence>
<organism evidence="2 3">
    <name type="scientific">Bacillus mesophilum</name>
    <dbReference type="NCBI Taxonomy" id="1071718"/>
    <lineage>
        <taxon>Bacteria</taxon>
        <taxon>Bacillati</taxon>
        <taxon>Bacillota</taxon>
        <taxon>Bacilli</taxon>
        <taxon>Bacillales</taxon>
        <taxon>Bacillaceae</taxon>
        <taxon>Bacillus</taxon>
    </lineage>
</organism>
<dbReference type="Pfam" id="PF00903">
    <property type="entry name" value="Glyoxalase"/>
    <property type="match status" value="1"/>
</dbReference>
<dbReference type="RefSeq" id="WP_066449903.1">
    <property type="nucleotide sequence ID" value="NZ_WBOT01000004.1"/>
</dbReference>
<dbReference type="AlphaFoldDB" id="A0A7V7UUN8"/>
<reference evidence="2 3" key="1">
    <citation type="journal article" date="2014" name="Arch. Microbiol.">
        <title>Bacillus mesophilum sp. nov., strain IITR-54T, a novel 4-chlorobiphenyl dechlorinating bacterium.</title>
        <authorList>
            <person name="Manickam N."/>
            <person name="Singh N.K."/>
            <person name="Bajaj A."/>
            <person name="Kumar R.M."/>
            <person name="Kaur G."/>
            <person name="Kaur N."/>
            <person name="Bala M."/>
            <person name="Kumar A."/>
            <person name="Mayilraj S."/>
        </authorList>
    </citation>
    <scope>NUCLEOTIDE SEQUENCE [LARGE SCALE GENOMIC DNA]</scope>
    <source>
        <strain evidence="2 3">IITR-54</strain>
    </source>
</reference>
<evidence type="ECO:0000313" key="3">
    <source>
        <dbReference type="Proteomes" id="UP000441354"/>
    </source>
</evidence>
<comment type="caution">
    <text evidence="2">The sequence shown here is derived from an EMBL/GenBank/DDBJ whole genome shotgun (WGS) entry which is preliminary data.</text>
</comment>
<dbReference type="InterPro" id="IPR029068">
    <property type="entry name" value="Glyas_Bleomycin-R_OHBP_Dase"/>
</dbReference>
<accession>A0A7V7UUN8</accession>
<proteinExistence type="predicted"/>
<dbReference type="SUPFAM" id="SSF54593">
    <property type="entry name" value="Glyoxalase/Bleomycin resistance protein/Dihydroxybiphenyl dioxygenase"/>
    <property type="match status" value="1"/>
</dbReference>
<dbReference type="InterPro" id="IPR028973">
    <property type="entry name" value="PhnB-like"/>
</dbReference>
<sequence>MIVNMYPYLVLNGNGKEAIKFYEEALGAVTESVQTFGESHADPDFQIPEEAKNRIMNAQLKIGKVELMLSDTFPGQPYELGSQVTIAIIPEGAEEARAIFEKLSSGGKIGMEIQETFWSPAYGQVTDQFGISWQISAQAK</sequence>